<evidence type="ECO:0000256" key="1">
    <source>
        <dbReference type="SAM" id="MobiDB-lite"/>
    </source>
</evidence>
<accession>A0AAV9NQS0</accession>
<dbReference type="EMBL" id="JAVRRD010000001">
    <property type="protein sequence ID" value="KAK5064694.1"/>
    <property type="molecule type" value="Genomic_DNA"/>
</dbReference>
<organism evidence="3 4">
    <name type="scientific">Exophiala bonariae</name>
    <dbReference type="NCBI Taxonomy" id="1690606"/>
    <lineage>
        <taxon>Eukaryota</taxon>
        <taxon>Fungi</taxon>
        <taxon>Dikarya</taxon>
        <taxon>Ascomycota</taxon>
        <taxon>Pezizomycotina</taxon>
        <taxon>Eurotiomycetes</taxon>
        <taxon>Chaetothyriomycetidae</taxon>
        <taxon>Chaetothyriales</taxon>
        <taxon>Herpotrichiellaceae</taxon>
        <taxon>Exophiala</taxon>
    </lineage>
</organism>
<evidence type="ECO:0000256" key="2">
    <source>
        <dbReference type="SAM" id="SignalP"/>
    </source>
</evidence>
<gene>
    <name evidence="3" type="ORF">LTR84_000528</name>
</gene>
<sequence>MRLSILALTAVAATASATASLSLRDTEALLRRQAPGTPQYDCHANCGGVITIARTENYCDNSTFTTELEACLECALEFNIWQYYGESVGAAAERCGLDATPVAAANATSTNGTASTTSSSAPTGSTTSGSGSGAASTSASATAASSGSAGAASGTASTTAATSTFTGAASHFVVSGALALVPFGAFFLGCL</sequence>
<dbReference type="RefSeq" id="XP_064712018.1">
    <property type="nucleotide sequence ID" value="XM_064844158.1"/>
</dbReference>
<name>A0AAV9NQS0_9EURO</name>
<reference evidence="3 4" key="1">
    <citation type="submission" date="2023-08" db="EMBL/GenBank/DDBJ databases">
        <title>Black Yeasts Isolated from many extreme environments.</title>
        <authorList>
            <person name="Coleine C."/>
            <person name="Stajich J.E."/>
            <person name="Selbmann L."/>
        </authorList>
    </citation>
    <scope>NUCLEOTIDE SEQUENCE [LARGE SCALE GENOMIC DNA]</scope>
    <source>
        <strain evidence="3 4">CCFEE 5792</strain>
    </source>
</reference>
<comment type="caution">
    <text evidence="3">The sequence shown here is derived from an EMBL/GenBank/DDBJ whole genome shotgun (WGS) entry which is preliminary data.</text>
</comment>
<keyword evidence="4" id="KW-1185">Reference proteome</keyword>
<dbReference type="Proteomes" id="UP001358417">
    <property type="component" value="Unassembled WGS sequence"/>
</dbReference>
<protein>
    <submittedName>
        <fullName evidence="3">Uncharacterized protein</fullName>
    </submittedName>
</protein>
<dbReference type="GeneID" id="89968750"/>
<evidence type="ECO:0000313" key="3">
    <source>
        <dbReference type="EMBL" id="KAK5064694.1"/>
    </source>
</evidence>
<dbReference type="AlphaFoldDB" id="A0AAV9NQS0"/>
<feature type="chain" id="PRO_5043362044" evidence="2">
    <location>
        <begin position="20"/>
        <end position="191"/>
    </location>
</feature>
<keyword evidence="2" id="KW-0732">Signal</keyword>
<proteinExistence type="predicted"/>
<feature type="region of interest" description="Disordered" evidence="1">
    <location>
        <begin position="108"/>
        <end position="132"/>
    </location>
</feature>
<feature type="signal peptide" evidence="2">
    <location>
        <begin position="1"/>
        <end position="19"/>
    </location>
</feature>
<evidence type="ECO:0000313" key="4">
    <source>
        <dbReference type="Proteomes" id="UP001358417"/>
    </source>
</evidence>